<dbReference type="Gene3D" id="1.10.418.10">
    <property type="entry name" value="Calponin-like domain"/>
    <property type="match status" value="2"/>
</dbReference>
<organism evidence="5 6">
    <name type="scientific">Labeo rohita</name>
    <name type="common">Indian major carp</name>
    <name type="synonym">Cyprinus rohita</name>
    <dbReference type="NCBI Taxonomy" id="84645"/>
    <lineage>
        <taxon>Eukaryota</taxon>
        <taxon>Metazoa</taxon>
        <taxon>Chordata</taxon>
        <taxon>Craniata</taxon>
        <taxon>Vertebrata</taxon>
        <taxon>Euteleostomi</taxon>
        <taxon>Actinopterygii</taxon>
        <taxon>Neopterygii</taxon>
        <taxon>Teleostei</taxon>
        <taxon>Ostariophysi</taxon>
        <taxon>Cypriniformes</taxon>
        <taxon>Cyprinidae</taxon>
        <taxon>Labeoninae</taxon>
        <taxon>Labeonini</taxon>
        <taxon>Labeo</taxon>
    </lineage>
</organism>
<dbReference type="PROSITE" id="PS00020">
    <property type="entry name" value="ACTININ_2"/>
    <property type="match status" value="1"/>
</dbReference>
<dbReference type="SUPFAM" id="SSF47576">
    <property type="entry name" value="Calponin-homology domain, CH-domain"/>
    <property type="match status" value="1"/>
</dbReference>
<feature type="region of interest" description="Disordered" evidence="3">
    <location>
        <begin position="1"/>
        <end position="23"/>
    </location>
</feature>
<protein>
    <submittedName>
        <fullName evidence="5">Plectin-like isoform X7</fullName>
    </submittedName>
</protein>
<dbReference type="PROSITE" id="PS50021">
    <property type="entry name" value="CH"/>
    <property type="match status" value="2"/>
</dbReference>
<evidence type="ECO:0000256" key="1">
    <source>
        <dbReference type="ARBA" id="ARBA00022737"/>
    </source>
</evidence>
<dbReference type="InterPro" id="IPR001715">
    <property type="entry name" value="CH_dom"/>
</dbReference>
<gene>
    <name evidence="5" type="ORF">ROHU_027891</name>
</gene>
<keyword evidence="1" id="KW-0677">Repeat</keyword>
<dbReference type="CDD" id="cd21188">
    <property type="entry name" value="CH_PLEC-like_rpt1"/>
    <property type="match status" value="1"/>
</dbReference>
<reference evidence="5 6" key="1">
    <citation type="submission" date="2018-03" db="EMBL/GenBank/DDBJ databases">
        <title>Draft genome sequence of Rohu Carp (Labeo rohita).</title>
        <authorList>
            <person name="Das P."/>
            <person name="Kushwaha B."/>
            <person name="Joshi C.G."/>
            <person name="Kumar D."/>
            <person name="Nagpure N.S."/>
            <person name="Sahoo L."/>
            <person name="Das S.P."/>
            <person name="Bit A."/>
            <person name="Patnaik S."/>
            <person name="Meher P.K."/>
            <person name="Jayasankar P."/>
            <person name="Koringa P.G."/>
            <person name="Patel N.V."/>
            <person name="Hinsu A.T."/>
            <person name="Kumar R."/>
            <person name="Pandey M."/>
            <person name="Agarwal S."/>
            <person name="Srivastava S."/>
            <person name="Singh M."/>
            <person name="Iquebal M.A."/>
            <person name="Jaiswal S."/>
            <person name="Angadi U.B."/>
            <person name="Kumar N."/>
            <person name="Raza M."/>
            <person name="Shah T.M."/>
            <person name="Rai A."/>
            <person name="Jena J.K."/>
        </authorList>
    </citation>
    <scope>NUCLEOTIDE SEQUENCE [LARGE SCALE GENOMIC DNA]</scope>
    <source>
        <strain evidence="5">DASCIFA01</strain>
        <tissue evidence="5">Testis</tissue>
    </source>
</reference>
<keyword evidence="2" id="KW-0009">Actin-binding</keyword>
<name>A0A498M4E3_LABRO</name>
<dbReference type="FunFam" id="1.10.418.10:FF:000029">
    <property type="entry name" value="plectin isoform X2"/>
    <property type="match status" value="1"/>
</dbReference>
<dbReference type="Pfam" id="PF00307">
    <property type="entry name" value="CH"/>
    <property type="match status" value="2"/>
</dbReference>
<sequence>MSSQQKRREYSTDSLERERDRIPSDDLYYQGMLKALEGRKDERDRVQKKTFTKWVNKHLIKTQRHVNDLYEDLRDGHNLISLLEVLSGETLPRERGRMRFHKLQNVQIALDFLRHRQVKLVNIRNDDIADGNPKLTLGLIWTIILHFQISDIQVNGQSDDMSAKEKLLLWSQRMVEGYHGIRCDNFTTSWRDGKLFNAVIHKHE</sequence>
<evidence type="ECO:0000259" key="4">
    <source>
        <dbReference type="PROSITE" id="PS50021"/>
    </source>
</evidence>
<dbReference type="PANTHER" id="PTHR11915">
    <property type="entry name" value="SPECTRIN/FILAMIN RELATED CYTOSKELETAL PROTEIN"/>
    <property type="match status" value="1"/>
</dbReference>
<evidence type="ECO:0000313" key="5">
    <source>
        <dbReference type="EMBL" id="RXN15729.1"/>
    </source>
</evidence>
<evidence type="ECO:0000313" key="6">
    <source>
        <dbReference type="Proteomes" id="UP000290572"/>
    </source>
</evidence>
<dbReference type="SMART" id="SM00033">
    <property type="entry name" value="CH"/>
    <property type="match status" value="1"/>
</dbReference>
<proteinExistence type="evidence at protein level"/>
<evidence type="ECO:0007829" key="7">
    <source>
        <dbReference type="PeptideAtlas" id="A0A498M4E3"/>
    </source>
</evidence>
<dbReference type="EMBL" id="QBIY01012829">
    <property type="protein sequence ID" value="RXN15729.1"/>
    <property type="molecule type" value="Genomic_DNA"/>
</dbReference>
<dbReference type="STRING" id="84645.A0A498M4E3"/>
<dbReference type="PROSITE" id="PS00019">
    <property type="entry name" value="ACTININ_1"/>
    <property type="match status" value="1"/>
</dbReference>
<dbReference type="AlphaFoldDB" id="A0A498M4E3"/>
<evidence type="ECO:0000256" key="2">
    <source>
        <dbReference type="ARBA" id="ARBA00023203"/>
    </source>
</evidence>
<dbReference type="InterPro" id="IPR036872">
    <property type="entry name" value="CH_dom_sf"/>
</dbReference>
<evidence type="ECO:0000256" key="3">
    <source>
        <dbReference type="SAM" id="MobiDB-lite"/>
    </source>
</evidence>
<keyword evidence="6" id="KW-1185">Reference proteome</keyword>
<feature type="domain" description="Calponin-homology (CH)" evidence="4">
    <location>
        <begin position="45"/>
        <end position="148"/>
    </location>
</feature>
<dbReference type="Proteomes" id="UP000290572">
    <property type="component" value="Unassembled WGS sequence"/>
</dbReference>
<accession>A0A498M4E3</accession>
<feature type="domain" description="Calponin-homology (CH)" evidence="4">
    <location>
        <begin position="161"/>
        <end position="204"/>
    </location>
</feature>
<keyword evidence="7" id="KW-1267">Proteomics identification</keyword>
<dbReference type="InterPro" id="IPR001589">
    <property type="entry name" value="Actinin_actin-bd_CS"/>
</dbReference>
<comment type="caution">
    <text evidence="5">The sequence shown here is derived from an EMBL/GenBank/DDBJ whole genome shotgun (WGS) entry which is preliminary data.</text>
</comment>
<dbReference type="GO" id="GO:0003779">
    <property type="term" value="F:actin binding"/>
    <property type="evidence" value="ECO:0007669"/>
    <property type="project" value="UniProtKB-KW"/>
</dbReference>